<feature type="compositionally biased region" description="Low complexity" evidence="8">
    <location>
        <begin position="75"/>
        <end position="86"/>
    </location>
</feature>
<evidence type="ECO:0000256" key="8">
    <source>
        <dbReference type="SAM" id="MobiDB-lite"/>
    </source>
</evidence>
<keyword evidence="2" id="KW-0217">Developmental protein</keyword>
<dbReference type="GO" id="GO:0051258">
    <property type="term" value="P:protein polymerization"/>
    <property type="evidence" value="ECO:0007669"/>
    <property type="project" value="UniProtKB-ARBA"/>
</dbReference>
<evidence type="ECO:0000256" key="4">
    <source>
        <dbReference type="ARBA" id="ARBA00022618"/>
    </source>
</evidence>
<feature type="compositionally biased region" description="Basic residues" evidence="8">
    <location>
        <begin position="212"/>
        <end position="222"/>
    </location>
</feature>
<evidence type="ECO:0000256" key="2">
    <source>
        <dbReference type="ARBA" id="ARBA00022473"/>
    </source>
</evidence>
<comment type="caution">
    <text evidence="10">The sequence shown here is derived from an EMBL/GenBank/DDBJ whole genome shotgun (WGS) entry which is preliminary data.</text>
</comment>
<feature type="region of interest" description="Disordered" evidence="8">
    <location>
        <begin position="1"/>
        <end position="137"/>
    </location>
</feature>
<dbReference type="GO" id="GO:0005886">
    <property type="term" value="C:plasma membrane"/>
    <property type="evidence" value="ECO:0007669"/>
    <property type="project" value="UniProtKB-SubCell"/>
</dbReference>
<organism evidence="10 11">
    <name type="scientific">Panicum virgatum</name>
    <name type="common">Blackwell switchgrass</name>
    <dbReference type="NCBI Taxonomy" id="38727"/>
    <lineage>
        <taxon>Eukaryota</taxon>
        <taxon>Viridiplantae</taxon>
        <taxon>Streptophyta</taxon>
        <taxon>Embryophyta</taxon>
        <taxon>Tracheophyta</taxon>
        <taxon>Spermatophyta</taxon>
        <taxon>Magnoliopsida</taxon>
        <taxon>Liliopsida</taxon>
        <taxon>Poales</taxon>
        <taxon>Poaceae</taxon>
        <taxon>PACMAD clade</taxon>
        <taxon>Panicoideae</taxon>
        <taxon>Panicodae</taxon>
        <taxon>Paniceae</taxon>
        <taxon>Panicinae</taxon>
        <taxon>Panicum</taxon>
        <taxon>Panicum sect. Hiantes</taxon>
    </lineage>
</organism>
<feature type="compositionally biased region" description="Basic and acidic residues" evidence="8">
    <location>
        <begin position="411"/>
        <end position="425"/>
    </location>
</feature>
<evidence type="ECO:0000259" key="9">
    <source>
        <dbReference type="Pfam" id="PF06136"/>
    </source>
</evidence>
<evidence type="ECO:0000313" key="11">
    <source>
        <dbReference type="Proteomes" id="UP000823388"/>
    </source>
</evidence>
<dbReference type="EMBL" id="CM029053">
    <property type="protein sequence ID" value="KAG2546746.1"/>
    <property type="molecule type" value="Genomic_DNA"/>
</dbReference>
<dbReference type="GO" id="GO:0051301">
    <property type="term" value="P:cell division"/>
    <property type="evidence" value="ECO:0007669"/>
    <property type="project" value="UniProtKB-KW"/>
</dbReference>
<keyword evidence="11" id="KW-1185">Reference proteome</keyword>
<dbReference type="AlphaFoldDB" id="A0A8T0NI43"/>
<feature type="compositionally biased region" description="Basic and acidic residues" evidence="8">
    <location>
        <begin position="709"/>
        <end position="721"/>
    </location>
</feature>
<evidence type="ECO:0000256" key="5">
    <source>
        <dbReference type="ARBA" id="ARBA00023136"/>
    </source>
</evidence>
<feature type="region of interest" description="Disordered" evidence="8">
    <location>
        <begin position="206"/>
        <end position="227"/>
    </location>
</feature>
<feature type="domain" description="SOSEKI DIX-like" evidence="9">
    <location>
        <begin position="329"/>
        <end position="390"/>
    </location>
</feature>
<protein>
    <recommendedName>
        <fullName evidence="9">SOSEKI DIX-like domain-containing protein</fullName>
    </recommendedName>
</protein>
<evidence type="ECO:0000256" key="6">
    <source>
        <dbReference type="ARBA" id="ARBA00023306"/>
    </source>
</evidence>
<reference evidence="10 11" key="1">
    <citation type="submission" date="2020-05" db="EMBL/GenBank/DDBJ databases">
        <title>WGS assembly of Panicum virgatum.</title>
        <authorList>
            <person name="Lovell J.T."/>
            <person name="Jenkins J."/>
            <person name="Shu S."/>
            <person name="Juenger T.E."/>
            <person name="Schmutz J."/>
        </authorList>
    </citation>
    <scope>NUCLEOTIDE SEQUENCE [LARGE SCALE GENOMIC DNA]</scope>
    <source>
        <strain evidence="11">cv. AP13</strain>
    </source>
</reference>
<evidence type="ECO:0000313" key="10">
    <source>
        <dbReference type="EMBL" id="KAG2546746.1"/>
    </source>
</evidence>
<gene>
    <name evidence="10" type="ORF">PVAP13_9KG042357</name>
</gene>
<accession>A0A8T0NI43</accession>
<feature type="region of interest" description="Disordered" evidence="8">
    <location>
        <begin position="753"/>
        <end position="778"/>
    </location>
</feature>
<name>A0A8T0NI43_PANVG</name>
<feature type="region of interest" description="Disordered" evidence="8">
    <location>
        <begin position="242"/>
        <end position="294"/>
    </location>
</feature>
<dbReference type="Pfam" id="PF06136">
    <property type="entry name" value="SOK"/>
    <property type="match status" value="1"/>
</dbReference>
<evidence type="ECO:0000256" key="3">
    <source>
        <dbReference type="ARBA" id="ARBA00022475"/>
    </source>
</evidence>
<keyword evidence="3" id="KW-1003">Cell membrane</keyword>
<dbReference type="InterPro" id="IPR010369">
    <property type="entry name" value="SOK"/>
</dbReference>
<feature type="compositionally biased region" description="Polar residues" evidence="8">
    <location>
        <begin position="395"/>
        <end position="407"/>
    </location>
</feature>
<feature type="compositionally biased region" description="Basic residues" evidence="8">
    <location>
        <begin position="98"/>
        <end position="112"/>
    </location>
</feature>
<dbReference type="InterPro" id="IPR048351">
    <property type="entry name" value="SOK_DIX"/>
</dbReference>
<dbReference type="PANTHER" id="PTHR31083">
    <property type="entry name" value="UPSTREAM OF FLC PROTEIN (DUF966)"/>
    <property type="match status" value="1"/>
</dbReference>
<comment type="similarity">
    <text evidence="7">Belongs to the SOSEKI family.</text>
</comment>
<sequence>MPPAPPYPTLTLRLGPSLPSPLTRRNRSATPAVHPQSSPLRHSQYPLLYSPARPALRPRCRRPRDGNGYPKSEYPAAAPLPAAADRLAAEDDDDSTPRRPRPRPRPHQKKSHSLVSSARPRKPPFCRPRARHYDLRPAPTPRFNALIPFLSSPARATSSPLPSSRAGAAAAIALLVLLLAHCPRRLTPRCNRTPLLGAWRRLLVRFLPPPPHPRRPPARRKPPTPGLCSLLPPALALAAVTSRPPCRGVRPKGNETRARDQQLPGAPPRPVPSRARASESRPPRPRLPWPDSDRWRVPISAAPVRGGECGSWRPPPPDNFDRGFEEGFGLAARDAINHLNTVRGKGMAAMYSWSCKRSYKNGFVWQDLAEDDLVLPATDGEYVLKGSELVDQSASGQLHPVSNGNHKQQSRLKEGARQPLPREHSYPSSPPSVIVREAKPRRSPSVPSQDEDDTPSPCRDRSFRTMSPDLEPHRSERTQLPESGSGSPAEFRVYKPTGCMDAATQTDDLGRRLGRRAPEVRKKSLSTDHDAVVREITEYRQSHPRRSADLQGISRELLSQCATPLSIPSTRGKSESLESLIRADNATNSFRILEEEDIVVPTCPKLKPTNLLMQLITCGSLSVKDHENVGIVQAYKPRFPNLKFSSPLISRTMMMGELDYLSENPRLMGMRLEEKEYFSGSLIETKTQRDVPAERYLALKRSSSYNAERGGETLDCARPDEDTADTSSRSRCLPRTPILSSFLHSKSDTLKSPVSDCRRSSSARQDSDLASGDGSRRFADASITSAAKTDSFRKEKLVKIEES</sequence>
<proteinExistence type="inferred from homology"/>
<evidence type="ECO:0000256" key="1">
    <source>
        <dbReference type="ARBA" id="ARBA00004413"/>
    </source>
</evidence>
<dbReference type="PANTHER" id="PTHR31083:SF6">
    <property type="entry name" value="PROTEIN SOSEKI 3"/>
    <property type="match status" value="1"/>
</dbReference>
<feature type="region of interest" description="Disordered" evidence="8">
    <location>
        <begin position="708"/>
        <end position="731"/>
    </location>
</feature>
<feature type="region of interest" description="Disordered" evidence="8">
    <location>
        <begin position="395"/>
        <end position="489"/>
    </location>
</feature>
<keyword evidence="6" id="KW-0131">Cell cycle</keyword>
<keyword evidence="5" id="KW-0472">Membrane</keyword>
<keyword evidence="4" id="KW-0132">Cell division</keyword>
<dbReference type="Proteomes" id="UP000823388">
    <property type="component" value="Chromosome 9K"/>
</dbReference>
<comment type="subcellular location">
    <subcellularLocation>
        <location evidence="1">Cell membrane</location>
        <topology evidence="1">Peripheral membrane protein</topology>
        <orientation evidence="1">Cytoplasmic side</orientation>
    </subcellularLocation>
</comment>
<feature type="compositionally biased region" description="Basic and acidic residues" evidence="8">
    <location>
        <begin position="470"/>
        <end position="479"/>
    </location>
</feature>
<feature type="compositionally biased region" description="Basic residues" evidence="8">
    <location>
        <begin position="119"/>
        <end position="130"/>
    </location>
</feature>
<evidence type="ECO:0000256" key="7">
    <source>
        <dbReference type="ARBA" id="ARBA00024211"/>
    </source>
</evidence>